<dbReference type="AlphaFoldDB" id="A0A0A9FP37"/>
<organism evidence="1">
    <name type="scientific">Arundo donax</name>
    <name type="common">Giant reed</name>
    <name type="synonym">Donax arundinaceus</name>
    <dbReference type="NCBI Taxonomy" id="35708"/>
    <lineage>
        <taxon>Eukaryota</taxon>
        <taxon>Viridiplantae</taxon>
        <taxon>Streptophyta</taxon>
        <taxon>Embryophyta</taxon>
        <taxon>Tracheophyta</taxon>
        <taxon>Spermatophyta</taxon>
        <taxon>Magnoliopsida</taxon>
        <taxon>Liliopsida</taxon>
        <taxon>Poales</taxon>
        <taxon>Poaceae</taxon>
        <taxon>PACMAD clade</taxon>
        <taxon>Arundinoideae</taxon>
        <taxon>Arundineae</taxon>
        <taxon>Arundo</taxon>
    </lineage>
</organism>
<accession>A0A0A9FP37</accession>
<reference evidence="1" key="2">
    <citation type="journal article" date="2015" name="Data Brief">
        <title>Shoot transcriptome of the giant reed, Arundo donax.</title>
        <authorList>
            <person name="Barrero R.A."/>
            <person name="Guerrero F.D."/>
            <person name="Moolhuijzen P."/>
            <person name="Goolsby J.A."/>
            <person name="Tidwell J."/>
            <person name="Bellgard S.E."/>
            <person name="Bellgard M.I."/>
        </authorList>
    </citation>
    <scope>NUCLEOTIDE SEQUENCE</scope>
    <source>
        <tissue evidence="1">Shoot tissue taken approximately 20 cm above the soil surface</tissue>
    </source>
</reference>
<dbReference type="EMBL" id="GBRH01184847">
    <property type="protein sequence ID" value="JAE13049.1"/>
    <property type="molecule type" value="Transcribed_RNA"/>
</dbReference>
<name>A0A0A9FP37_ARUDO</name>
<reference evidence="1" key="1">
    <citation type="submission" date="2014-09" db="EMBL/GenBank/DDBJ databases">
        <authorList>
            <person name="Magalhaes I.L.F."/>
            <person name="Oliveira U."/>
            <person name="Santos F.R."/>
            <person name="Vidigal T.H.D.A."/>
            <person name="Brescovit A.D."/>
            <person name="Santos A.J."/>
        </authorList>
    </citation>
    <scope>NUCLEOTIDE SEQUENCE</scope>
    <source>
        <tissue evidence="1">Shoot tissue taken approximately 20 cm above the soil surface</tissue>
    </source>
</reference>
<evidence type="ECO:0000313" key="1">
    <source>
        <dbReference type="EMBL" id="JAE13049.1"/>
    </source>
</evidence>
<protein>
    <submittedName>
        <fullName evidence="1">Uncharacterized protein</fullName>
    </submittedName>
</protein>
<proteinExistence type="predicted"/>
<sequence length="65" mass="6814">MGKIGRLDFLFKCQVLNTAAANGSANSVALCHLGTYTLSSVVHMFNITVGVVLPLGSTDGDFARL</sequence>